<gene>
    <name evidence="14" type="ORF">A4S10_00069</name>
    <name evidence="16" type="ORF">DKC2_0062</name>
    <name evidence="15" type="ORF">DSJ38_08485</name>
    <name evidence="5" type="ORF">ERS007657_01779</name>
    <name evidence="9" type="ORF">ERS007661_01893</name>
    <name evidence="11" type="ORF">ERS007679_02968</name>
    <name evidence="3" type="ORF">ERS007681_02894</name>
    <name evidence="4" type="ORF">ERS007688_02299</name>
    <name evidence="10" type="ORF">ERS007703_00880</name>
    <name evidence="12" type="ORF">ERS007720_03419</name>
    <name evidence="7" type="ORF">ERS027646_02081</name>
    <name evidence="6" type="ORF">ERS027661_00452</name>
    <name evidence="8" type="ORF">ERS094118_00651</name>
    <name evidence="13" type="ORF">J8J21_10780</name>
</gene>
<accession>A0A045JW26</accession>
<dbReference type="PANTHER" id="PTHR12521:SF0">
    <property type="entry name" value="ADP-RIBOSE GLYCOHYDROLASE OARD1"/>
    <property type="match status" value="1"/>
</dbReference>
<reference evidence="10" key="2">
    <citation type="submission" date="2015-03" db="EMBL/GenBank/DDBJ databases">
        <authorList>
            <person name="Murphy D."/>
        </authorList>
    </citation>
    <scope>NUCLEOTIDE SEQUENCE [LARGE SCALE GENOMIC DNA]</scope>
    <source>
        <strain evidence="10">K00500041</strain>
    </source>
</reference>
<dbReference type="OMA" id="PRYIINF"/>
<reference evidence="15" key="7">
    <citation type="submission" date="2018-07" db="EMBL/GenBank/DDBJ databases">
        <authorList>
            <person name="Shah S."/>
            <person name="Brown T."/>
            <person name="Auld S."/>
            <person name="Bratton K."/>
            <person name="Narechania A."/>
            <person name="Mathema B."/>
            <person name="Gandhi N."/>
        </authorList>
    </citation>
    <scope>NUCLEOTIDE SEQUENCE</scope>
    <source>
        <strain evidence="15">32301_S10</strain>
    </source>
</reference>
<evidence type="ECO:0000313" key="9">
    <source>
        <dbReference type="EMBL" id="CNV24632.1"/>
    </source>
</evidence>
<dbReference type="Proteomes" id="UP000039217">
    <property type="component" value="Unassembled WGS sequence"/>
</dbReference>
<evidence type="ECO:0000313" key="30">
    <source>
        <dbReference type="Proteomes" id="UP000671119"/>
    </source>
</evidence>
<reference evidence="16 29" key="8">
    <citation type="submission" date="2018-08" db="EMBL/GenBank/DDBJ databases">
        <authorList>
            <person name="Fokvardsen B D."/>
            <person name="Norman A."/>
        </authorList>
    </citation>
    <scope>NUCLEOTIDE SEQUENCE [LARGE SCALE GENOMIC DNA]</scope>
    <source>
        <strain evidence="16 29">DKC2</strain>
    </source>
</reference>
<evidence type="ECO:0000313" key="6">
    <source>
        <dbReference type="EMBL" id="CKR01744.1"/>
    </source>
</evidence>
<reference evidence="14 27" key="4">
    <citation type="submission" date="2016-04" db="EMBL/GenBank/DDBJ databases">
        <authorList>
            <person name="Bigi M."/>
            <person name="Bigi F."/>
            <person name="Soria M.A."/>
        </authorList>
    </citation>
    <scope>NUCLEOTIDE SEQUENCE [LARGE SCALE GENOMIC DNA]</scope>
    <source>
        <strain evidence="14 27">6548</strain>
    </source>
</reference>
<evidence type="ECO:0000313" key="15">
    <source>
        <dbReference type="EMBL" id="REQ53245.1"/>
    </source>
</evidence>
<dbReference type="Gene3D" id="3.40.220.10">
    <property type="entry name" value="Leucine Aminopeptidase, subunit E, domain 1"/>
    <property type="match status" value="1"/>
</dbReference>
<evidence type="ECO:0000259" key="2">
    <source>
        <dbReference type="PROSITE" id="PS51154"/>
    </source>
</evidence>
<dbReference type="EMBL" id="CSAD01000469">
    <property type="protein sequence ID" value="COW03705.1"/>
    <property type="molecule type" value="Genomic_DNA"/>
</dbReference>
<evidence type="ECO:0000313" key="21">
    <source>
        <dbReference type="Proteomes" id="UP000046680"/>
    </source>
</evidence>
<dbReference type="EMBL" id="CSAJ01000545">
    <property type="protein sequence ID" value="COW85705.1"/>
    <property type="molecule type" value="Genomic_DNA"/>
</dbReference>
<reference evidence="15 28" key="5">
    <citation type="journal article" date="2017" name="N. Engl. J. Med.">
        <title>Transmission of Extensively Drug-Resistant Tuberculosis in South Africa.</title>
        <authorList>
            <person name="Shah N.S."/>
            <person name="Auld S.C."/>
            <person name="Brust J.C."/>
            <person name="Mathema B."/>
            <person name="Ismail N."/>
            <person name="Moodley P."/>
            <person name="Mlisana K."/>
            <person name="Allana S."/>
            <person name="Campbell A."/>
            <person name="Mthiyane T."/>
            <person name="Morris N."/>
            <person name="Mpangase P."/>
            <person name="van der Meulen H."/>
            <person name="Omar S.V."/>
            <person name="Brown T.S."/>
            <person name="Narechania A."/>
            <person name="Shaskina E."/>
            <person name="Kapwata T."/>
            <person name="Kreiswirth B."/>
            <person name="Gandhi N.R."/>
        </authorList>
    </citation>
    <scope>NUCLEOTIDE SEQUENCE [LARGE SCALE GENOMIC DNA]</scope>
    <source>
        <strain evidence="15 28">32301_S10</strain>
    </source>
</reference>
<evidence type="ECO:0000313" key="22">
    <source>
        <dbReference type="Proteomes" id="UP000046947"/>
    </source>
</evidence>
<dbReference type="Proteomes" id="UP000671119">
    <property type="component" value="Unassembled WGS sequence"/>
</dbReference>
<evidence type="ECO:0000313" key="12">
    <source>
        <dbReference type="EMBL" id="COW85705.1"/>
    </source>
</evidence>
<reference evidence="13 30" key="9">
    <citation type="submission" date="2021-03" db="EMBL/GenBank/DDBJ databases">
        <title>Whole Genome Sequencing of Mycobacterium tuberculosis clinical isolates from Arunachal Pradesh, India.</title>
        <authorList>
            <person name="Singh S."/>
            <person name="Mudliar S.R."/>
            <person name="Kulsum U."/>
            <person name="Rufai S.B."/>
            <person name="Singh P.K."/>
            <person name="Umpo M."/>
            <person name="Nyori M."/>
        </authorList>
    </citation>
    <scope>NUCLEOTIDE SEQUENCE [LARGE SCALE GENOMIC DNA]</scope>
    <source>
        <strain evidence="13 30">OMICS/BPL/0142/20/SP</strain>
    </source>
</reference>
<organism evidence="12 19">
    <name type="scientific">Mycobacterium tuberculosis</name>
    <dbReference type="NCBI Taxonomy" id="1773"/>
    <lineage>
        <taxon>Bacteria</taxon>
        <taxon>Bacillati</taxon>
        <taxon>Actinomycetota</taxon>
        <taxon>Actinomycetes</taxon>
        <taxon>Mycobacteriales</taxon>
        <taxon>Mycobacteriaceae</taxon>
        <taxon>Mycobacterium</taxon>
        <taxon>Mycobacterium tuberculosis complex</taxon>
    </lineage>
</organism>
<dbReference type="EMBL" id="CQQC01000587">
    <property type="protein sequence ID" value="CNV24632.1"/>
    <property type="molecule type" value="Genomic_DNA"/>
</dbReference>
<dbReference type="SMART" id="SM00506">
    <property type="entry name" value="A1pp"/>
    <property type="match status" value="1"/>
</dbReference>
<dbReference type="Proteomes" id="UP000256381">
    <property type="component" value="Unassembled WGS sequence"/>
</dbReference>
<evidence type="ECO:0000256" key="1">
    <source>
        <dbReference type="ARBA" id="ARBA00035885"/>
    </source>
</evidence>
<dbReference type="Proteomes" id="UP000300237">
    <property type="component" value="Chromosome"/>
</dbReference>
<feature type="domain" description="Macro" evidence="2">
    <location>
        <begin position="1"/>
        <end position="155"/>
    </location>
</feature>
<sequence>MITYGSGDLLRADTEALVNTVNCVGVMGKGIALQFKRRYPEMFTAYEKACKRGEVTIGKMFVVDTGQLDGPKHIINFPTKKHWRAPSKLAYIDAGLIDLIRVIRELNIASVAVPPLGVGNGGLDWEDVEQRLVSAFQQLPDVDAVIYPPSGGSRAIEGVEGLRMTWGRAVILEAMRRYLQQRRAMEPWEDPAGISHLEIQKLMYFANEADPDLALDFTPGRYGPYSERVRHLLQGMEGAFTVGLGDGTARVLANQPISLTTKGTDAITDYLATDAAADRVSAAVDTVLRVIEGFEGPYGVELLASTHWVATREGAKEPATAAAAVRKWTKRKGRIYSDDRIGVALDRILMTA</sequence>
<dbReference type="RefSeq" id="WP_003400551.1">
    <property type="nucleotide sequence ID" value="NZ_AP017901.1"/>
</dbReference>
<evidence type="ECO:0000313" key="4">
    <source>
        <dbReference type="EMBL" id="CFE53951.1"/>
    </source>
</evidence>
<evidence type="ECO:0000313" key="18">
    <source>
        <dbReference type="Proteomes" id="UP000039217"/>
    </source>
</evidence>
<evidence type="ECO:0000313" key="10">
    <source>
        <dbReference type="EMBL" id="COV22894.1"/>
    </source>
</evidence>
<dbReference type="Proteomes" id="UP000050139">
    <property type="component" value="Unassembled WGS sequence"/>
</dbReference>
<dbReference type="EMBL" id="CGCX01000598">
    <property type="protein sequence ID" value="CFR79815.1"/>
    <property type="molecule type" value="Genomic_DNA"/>
</dbReference>
<dbReference type="PATRIC" id="fig|1773.206.peg.375"/>
<evidence type="ECO:0000313" key="26">
    <source>
        <dbReference type="Proteomes" id="UP000050139"/>
    </source>
</evidence>
<evidence type="ECO:0000313" key="20">
    <source>
        <dbReference type="Proteomes" id="UP000045842"/>
    </source>
</evidence>
<dbReference type="Proteomes" id="UP000046947">
    <property type="component" value="Unassembled WGS sequence"/>
</dbReference>
<dbReference type="EMBL" id="LWDQ01000001">
    <property type="protein sequence ID" value="OMH57921.1"/>
    <property type="molecule type" value="Genomic_DNA"/>
</dbReference>
<dbReference type="EMBL" id="COPH01000004">
    <property type="protein sequence ID" value="CLV60962.1"/>
    <property type="molecule type" value="Genomic_DNA"/>
</dbReference>
<evidence type="ECO:0000313" key="19">
    <source>
        <dbReference type="Proteomes" id="UP000044938"/>
    </source>
</evidence>
<dbReference type="EMBL" id="CNGE01000356">
    <property type="protein sequence ID" value="CKS56274.1"/>
    <property type="molecule type" value="Genomic_DNA"/>
</dbReference>
<dbReference type="EMBL" id="JAGIZI010000014">
    <property type="protein sequence ID" value="MBP0683602.1"/>
    <property type="molecule type" value="Genomic_DNA"/>
</dbReference>
<reference evidence="8 26" key="1">
    <citation type="submission" date="2015-03" db="EMBL/GenBank/DDBJ databases">
        <authorList>
            <consortium name="Pathogen Informatics"/>
            <person name="Murphy D."/>
        </authorList>
    </citation>
    <scope>NUCLEOTIDE SEQUENCE [LARGE SCALE GENOMIC DNA]</scope>
    <source>
        <strain evidence="8 26">0268S</strain>
    </source>
</reference>
<dbReference type="Proteomes" id="UP000048289">
    <property type="component" value="Unassembled WGS sequence"/>
</dbReference>
<dbReference type="Proteomes" id="UP000046680">
    <property type="component" value="Unassembled WGS sequence"/>
</dbReference>
<dbReference type="GeneID" id="45424019"/>
<dbReference type="AlphaFoldDB" id="A0A045JW26"/>
<evidence type="ECO:0000313" key="8">
    <source>
        <dbReference type="EMBL" id="CLV60962.1"/>
    </source>
</evidence>
<name>A0A045JW26_MYCTX</name>
<dbReference type="InterPro" id="IPR002589">
    <property type="entry name" value="Macro_dom"/>
</dbReference>
<dbReference type="PROSITE" id="PS51154">
    <property type="entry name" value="MACRO"/>
    <property type="match status" value="1"/>
</dbReference>
<dbReference type="Proteomes" id="UP000189452">
    <property type="component" value="Chromosome"/>
</dbReference>
<evidence type="ECO:0000313" key="27">
    <source>
        <dbReference type="Proteomes" id="UP000189452"/>
    </source>
</evidence>
<comment type="catalytic activity">
    <reaction evidence="1">
        <text>an N-(ADP-alpha-D-ribosyl)-thymidine in DNA + H2O = a thymidine in DNA + ADP-D-ribose</text>
        <dbReference type="Rhea" id="RHEA:71655"/>
        <dbReference type="Rhea" id="RHEA-COMP:13556"/>
        <dbReference type="Rhea" id="RHEA-COMP:18051"/>
        <dbReference type="ChEBI" id="CHEBI:15377"/>
        <dbReference type="ChEBI" id="CHEBI:57967"/>
        <dbReference type="ChEBI" id="CHEBI:137386"/>
        <dbReference type="ChEBI" id="CHEBI:191199"/>
    </reaction>
    <physiologicalReaction direction="left-to-right" evidence="1">
        <dbReference type="Rhea" id="RHEA:71656"/>
    </physiologicalReaction>
</comment>
<dbReference type="Proteomes" id="UP000044938">
    <property type="component" value="Unassembled WGS sequence"/>
</dbReference>
<dbReference type="InterPro" id="IPR043472">
    <property type="entry name" value="Macro_dom-like"/>
</dbReference>
<dbReference type="Proteomes" id="UP000048948">
    <property type="component" value="Unassembled WGS sequence"/>
</dbReference>
<dbReference type="EMBL" id="CFOH01000372">
    <property type="protein sequence ID" value="CFE53951.1"/>
    <property type="molecule type" value="Genomic_DNA"/>
</dbReference>
<evidence type="ECO:0000313" key="23">
    <source>
        <dbReference type="Proteomes" id="UP000048289"/>
    </source>
</evidence>
<evidence type="ECO:0000313" key="28">
    <source>
        <dbReference type="Proteomes" id="UP000256381"/>
    </source>
</evidence>
<evidence type="ECO:0000313" key="29">
    <source>
        <dbReference type="Proteomes" id="UP000300237"/>
    </source>
</evidence>
<evidence type="ECO:0000313" key="25">
    <source>
        <dbReference type="Proteomes" id="UP000049023"/>
    </source>
</evidence>
<dbReference type="SMR" id="A0A045JW26"/>
<reference evidence="14 27" key="6">
    <citation type="submission" date="2017-02" db="EMBL/GenBank/DDBJ databases">
        <title>Protein polymorphisms may explain contrasting epidemiological fitness of two variants of a multidrug-resistant Mycobacterium tuberculosis strain.</title>
        <authorList>
            <person name="Bigi M.M."/>
            <person name="Lopez B."/>
            <person name="Blanco F.C."/>
            <person name="Sasiain M.C."/>
            <person name="De La Barrera S."/>
            <person name="Ritacco V."/>
            <person name="Bigi F."/>
            <person name="Soria M.A."/>
        </authorList>
    </citation>
    <scope>NUCLEOTIDE SEQUENCE [LARGE SCALE GENOMIC DNA]</scope>
    <source>
        <strain evidence="14 27">6548</strain>
    </source>
</reference>
<dbReference type="EMBL" id="QTBD01000131">
    <property type="protein sequence ID" value="REQ53245.1"/>
    <property type="molecule type" value="Genomic_DNA"/>
</dbReference>
<reference evidence="17 18" key="3">
    <citation type="submission" date="2015-03" db="EMBL/GenBank/DDBJ databases">
        <authorList>
            <consortium name="Pathogen Informatics"/>
        </authorList>
    </citation>
    <scope>NUCLEOTIDE SEQUENCE [LARGE SCALE GENOMIC DNA]</scope>
    <source>
        <strain evidence="7 24">Bir 172</strain>
        <strain evidence="6 25">Bir 187</strain>
        <strain evidence="5 21">C09601061</strain>
        <strain evidence="9 18">D00501624</strain>
        <strain evidence="11 20">G09801536</strain>
        <strain evidence="3 23">G09901357</strain>
        <strain evidence="4 22">H09601792</strain>
        <strain evidence="17">K00500041</strain>
        <strain evidence="12 19">M09401471</strain>
    </source>
</reference>
<dbReference type="InterPro" id="IPR050892">
    <property type="entry name" value="ADP-ribose_metab_enzymes"/>
</dbReference>
<dbReference type="PANTHER" id="PTHR12521">
    <property type="entry name" value="PROTEIN C6ORF130"/>
    <property type="match status" value="1"/>
</dbReference>
<dbReference type="CDD" id="cd02901">
    <property type="entry name" value="Macro_Poa1p-like"/>
    <property type="match status" value="1"/>
</dbReference>
<dbReference type="EMBL" id="CNFU01000053">
    <property type="protein sequence ID" value="CKR01744.1"/>
    <property type="molecule type" value="Genomic_DNA"/>
</dbReference>
<dbReference type="Proteomes" id="UP000049023">
    <property type="component" value="Unassembled WGS sequence"/>
</dbReference>
<evidence type="ECO:0000313" key="17">
    <source>
        <dbReference type="Proteomes" id="UP000038802"/>
    </source>
</evidence>
<dbReference type="EMBL" id="CSAE01000062">
    <property type="protein sequence ID" value="COV22894.1"/>
    <property type="molecule type" value="Genomic_DNA"/>
</dbReference>
<evidence type="ECO:0000313" key="14">
    <source>
        <dbReference type="EMBL" id="OMH57921.1"/>
    </source>
</evidence>
<evidence type="ECO:0000313" key="5">
    <source>
        <dbReference type="EMBL" id="CFR79815.1"/>
    </source>
</evidence>
<dbReference type="SUPFAM" id="SSF52949">
    <property type="entry name" value="Macro domain-like"/>
    <property type="match status" value="1"/>
</dbReference>
<evidence type="ECO:0000313" key="3">
    <source>
        <dbReference type="EMBL" id="CFE41359.1"/>
    </source>
</evidence>
<dbReference type="STRING" id="115862.BBG46_00435"/>
<evidence type="ECO:0000313" key="11">
    <source>
        <dbReference type="EMBL" id="COW03705.1"/>
    </source>
</evidence>
<evidence type="ECO:0000313" key="24">
    <source>
        <dbReference type="Proteomes" id="UP000048948"/>
    </source>
</evidence>
<evidence type="ECO:0000313" key="16">
    <source>
        <dbReference type="EMBL" id="VCU48262.1"/>
    </source>
</evidence>
<evidence type="ECO:0000313" key="13">
    <source>
        <dbReference type="EMBL" id="MBP0683602.1"/>
    </source>
</evidence>
<dbReference type="EMBL" id="LR027516">
    <property type="protein sequence ID" value="VCU48262.1"/>
    <property type="molecule type" value="Genomic_DNA"/>
</dbReference>
<dbReference type="Pfam" id="PF01661">
    <property type="entry name" value="Macro"/>
    <property type="match status" value="1"/>
</dbReference>
<dbReference type="Proteomes" id="UP000038802">
    <property type="component" value="Unassembled WGS sequence"/>
</dbReference>
<dbReference type="GO" id="GO:0140291">
    <property type="term" value="P:peptidyl-glutamate ADP-deribosylation"/>
    <property type="evidence" value="ECO:0007669"/>
    <property type="project" value="TreeGrafter"/>
</dbReference>
<dbReference type="Proteomes" id="UP000045842">
    <property type="component" value="Unassembled WGS sequence"/>
</dbReference>
<protein>
    <submittedName>
        <fullName evidence="13">Macro domain-containing protein</fullName>
    </submittedName>
    <submittedName>
        <fullName evidence="12">RNase III inhibitor</fullName>
    </submittedName>
</protein>
<evidence type="ECO:0000313" key="7">
    <source>
        <dbReference type="EMBL" id="CKS56274.1"/>
    </source>
</evidence>
<dbReference type="EMBL" id="CFOE01000431">
    <property type="protein sequence ID" value="CFE41359.1"/>
    <property type="molecule type" value="Genomic_DNA"/>
</dbReference>
<proteinExistence type="predicted"/>